<keyword evidence="7 9" id="KW-0807">Transducer</keyword>
<feature type="domain" description="HAMP" evidence="12">
    <location>
        <begin position="317"/>
        <end position="370"/>
    </location>
</feature>
<evidence type="ECO:0000256" key="8">
    <source>
        <dbReference type="ARBA" id="ARBA00029447"/>
    </source>
</evidence>
<dbReference type="CDD" id="cd06225">
    <property type="entry name" value="HAMP"/>
    <property type="match status" value="2"/>
</dbReference>
<keyword evidence="5 10" id="KW-1133">Transmembrane helix</keyword>
<feature type="domain" description="HAMP" evidence="12">
    <location>
        <begin position="373"/>
        <end position="409"/>
    </location>
</feature>
<accession>A0A0P6X9J5</accession>
<dbReference type="Gene3D" id="3.30.450.20">
    <property type="entry name" value="PAS domain"/>
    <property type="match status" value="1"/>
</dbReference>
<comment type="subcellular location">
    <subcellularLocation>
        <location evidence="1">Cell membrane</location>
        <topology evidence="1">Multi-pass membrane protein</topology>
    </subcellularLocation>
</comment>
<dbReference type="Pfam" id="PF00015">
    <property type="entry name" value="MCPsignal"/>
    <property type="match status" value="1"/>
</dbReference>
<dbReference type="Pfam" id="PF02743">
    <property type="entry name" value="dCache_1"/>
    <property type="match status" value="1"/>
</dbReference>
<proteinExistence type="inferred from homology"/>
<evidence type="ECO:0000256" key="7">
    <source>
        <dbReference type="ARBA" id="ARBA00023224"/>
    </source>
</evidence>
<keyword evidence="14" id="KW-1185">Reference proteome</keyword>
<dbReference type="InterPro" id="IPR004090">
    <property type="entry name" value="Chemotax_Me-accpt_rcpt"/>
</dbReference>
<dbReference type="InterPro" id="IPR003660">
    <property type="entry name" value="HAMP_dom"/>
</dbReference>
<evidence type="ECO:0000256" key="5">
    <source>
        <dbReference type="ARBA" id="ARBA00022989"/>
    </source>
</evidence>
<feature type="transmembrane region" description="Helical" evidence="10">
    <location>
        <begin position="21"/>
        <end position="43"/>
    </location>
</feature>
<dbReference type="PRINTS" id="PR00260">
    <property type="entry name" value="CHEMTRNSDUCR"/>
</dbReference>
<name>A0A0P6X9J5_9CHLR</name>
<evidence type="ECO:0000256" key="2">
    <source>
        <dbReference type="ARBA" id="ARBA00022475"/>
    </source>
</evidence>
<dbReference type="EMBL" id="LGCK01000010">
    <property type="protein sequence ID" value="KPL71841.1"/>
    <property type="molecule type" value="Genomic_DNA"/>
</dbReference>
<dbReference type="PANTHER" id="PTHR32089:SF112">
    <property type="entry name" value="LYSOZYME-LIKE PROTEIN-RELATED"/>
    <property type="match status" value="1"/>
</dbReference>
<evidence type="ECO:0000313" key="13">
    <source>
        <dbReference type="EMBL" id="KPL71841.1"/>
    </source>
</evidence>
<dbReference type="GO" id="GO:0006935">
    <property type="term" value="P:chemotaxis"/>
    <property type="evidence" value="ECO:0007669"/>
    <property type="project" value="UniProtKB-KW"/>
</dbReference>
<dbReference type="STRING" id="229920.ADM99_10490"/>
<feature type="domain" description="Methyl-accepting transducer" evidence="11">
    <location>
        <begin position="456"/>
        <end position="713"/>
    </location>
</feature>
<keyword evidence="6 10" id="KW-0472">Membrane</keyword>
<comment type="similarity">
    <text evidence="8">Belongs to the methyl-accepting chemotaxis (MCP) protein family.</text>
</comment>
<evidence type="ECO:0000256" key="9">
    <source>
        <dbReference type="PROSITE-ProRule" id="PRU00284"/>
    </source>
</evidence>
<dbReference type="InterPro" id="IPR004089">
    <property type="entry name" value="MCPsignal_dom"/>
</dbReference>
<evidence type="ECO:0008006" key="15">
    <source>
        <dbReference type="Google" id="ProtNLM"/>
    </source>
</evidence>
<sequence length="771" mass="83188">MKRTILNNQTGIPSRYSLRTRLLLFFLVLSIVPMAIIGTISYIQTQSFLVNRIKTDLQIQTELQSTMLTTYLEERKDNLITLAGIARIRSMDPKTAKEAIDQYFKQWKLYENIGLYNLKGETVYRTDNTAITVADRPYFLSALKNETTISDPVISKASGNIVFVVASPVVENDEIVGVITGSIPTTVFKDFLNSEDLGKGDGFLLNKEGFLITPSNHTEALLQAGRIKERSELELQPNTIAAKSILAGQSGVEEYTDVLGEPVIGAFAPVKGTSWGLVMEQRSSEVLSVVRLLQVMYLVLIAAAILVVVVLALLISNNITKPILKMASLSKQISHGEIPEEDIEINGKDEIALLARSFQEIIAYFKDISELSARLADGDLTVQVQAHSEKDILGQSFGRMVKRLGEVIREIIDHASTLDSSSVELAQTALEVDGVTNQIATTIQQVARGTTQQTESITHTASNVEDLSSAVRSVADGAQEQASAILKASEVTSHLSEVINQVSGNAQAVVQGSASAKEAARKGSITVQSTLDEMQSIKRSVDISSQKVQEMGDRSGQIGNILTTIEDIATQTNMLALNAAIEAARAGETGKGFAVVADEVRKLAERVSHSTHEIDDLIKGIQKSVVEANQAMVEGSAEMEKGVTLANQAGVALTEILTTAEAVNMQAEEAANAAKKMTAYANELVSEVDTVSRVVEKNTAATEEMTASTTEVTQAVENIASVSEENSAAAEEVSASTEEMAARVEEVSASAHRLSELSQGLRQVVKQFKVN</sequence>
<evidence type="ECO:0000259" key="12">
    <source>
        <dbReference type="PROSITE" id="PS50885"/>
    </source>
</evidence>
<reference evidence="13 14" key="1">
    <citation type="submission" date="2015-07" db="EMBL/GenBank/DDBJ databases">
        <title>Genome sequence of Leptolinea tardivitalis DSM 16556.</title>
        <authorList>
            <person name="Hemp J."/>
            <person name="Ward L.M."/>
            <person name="Pace L.A."/>
            <person name="Fischer W.W."/>
        </authorList>
    </citation>
    <scope>NUCLEOTIDE SEQUENCE [LARGE SCALE GENOMIC DNA]</scope>
    <source>
        <strain evidence="13 14">YMTK-2</strain>
    </source>
</reference>
<dbReference type="GO" id="GO:0007165">
    <property type="term" value="P:signal transduction"/>
    <property type="evidence" value="ECO:0007669"/>
    <property type="project" value="UniProtKB-KW"/>
</dbReference>
<dbReference type="Proteomes" id="UP000050430">
    <property type="component" value="Unassembled WGS sequence"/>
</dbReference>
<dbReference type="PROSITE" id="PS50111">
    <property type="entry name" value="CHEMOTAXIS_TRANSDUC_2"/>
    <property type="match status" value="1"/>
</dbReference>
<dbReference type="PROSITE" id="PS50885">
    <property type="entry name" value="HAMP"/>
    <property type="match status" value="2"/>
</dbReference>
<dbReference type="SMART" id="SM00283">
    <property type="entry name" value="MA"/>
    <property type="match status" value="1"/>
</dbReference>
<evidence type="ECO:0000256" key="6">
    <source>
        <dbReference type="ARBA" id="ARBA00023136"/>
    </source>
</evidence>
<dbReference type="CDD" id="cd11386">
    <property type="entry name" value="MCP_signal"/>
    <property type="match status" value="1"/>
</dbReference>
<gene>
    <name evidence="13" type="ORF">ADM99_10490</name>
</gene>
<feature type="transmembrane region" description="Helical" evidence="10">
    <location>
        <begin position="295"/>
        <end position="316"/>
    </location>
</feature>
<dbReference type="OrthoDB" id="138587at2"/>
<dbReference type="Gene3D" id="1.10.287.950">
    <property type="entry name" value="Methyl-accepting chemotaxis protein"/>
    <property type="match status" value="1"/>
</dbReference>
<keyword evidence="3" id="KW-0145">Chemotaxis</keyword>
<organism evidence="13 14">
    <name type="scientific">Leptolinea tardivitalis</name>
    <dbReference type="NCBI Taxonomy" id="229920"/>
    <lineage>
        <taxon>Bacteria</taxon>
        <taxon>Bacillati</taxon>
        <taxon>Chloroflexota</taxon>
        <taxon>Anaerolineae</taxon>
        <taxon>Anaerolineales</taxon>
        <taxon>Anaerolineaceae</taxon>
        <taxon>Leptolinea</taxon>
    </lineage>
</organism>
<evidence type="ECO:0000256" key="1">
    <source>
        <dbReference type="ARBA" id="ARBA00004651"/>
    </source>
</evidence>
<dbReference type="SUPFAM" id="SSF58104">
    <property type="entry name" value="Methyl-accepting chemotaxis protein (MCP) signaling domain"/>
    <property type="match status" value="3"/>
</dbReference>
<dbReference type="CDD" id="cd12914">
    <property type="entry name" value="PDC1_DGC_like"/>
    <property type="match status" value="1"/>
</dbReference>
<dbReference type="InterPro" id="IPR029151">
    <property type="entry name" value="Sensor-like_sf"/>
</dbReference>
<comment type="caution">
    <text evidence="13">The sequence shown here is derived from an EMBL/GenBank/DDBJ whole genome shotgun (WGS) entry which is preliminary data.</text>
</comment>
<protein>
    <recommendedName>
        <fullName evidence="15">Chemotaxis protein</fullName>
    </recommendedName>
</protein>
<dbReference type="SUPFAM" id="SSF103190">
    <property type="entry name" value="Sensory domain-like"/>
    <property type="match status" value="1"/>
</dbReference>
<dbReference type="Pfam" id="PF00672">
    <property type="entry name" value="HAMP"/>
    <property type="match status" value="1"/>
</dbReference>
<evidence type="ECO:0000313" key="14">
    <source>
        <dbReference type="Proteomes" id="UP000050430"/>
    </source>
</evidence>
<dbReference type="GO" id="GO:0004888">
    <property type="term" value="F:transmembrane signaling receptor activity"/>
    <property type="evidence" value="ECO:0007669"/>
    <property type="project" value="InterPro"/>
</dbReference>
<dbReference type="CDD" id="cd12912">
    <property type="entry name" value="PDC2_MCP_like"/>
    <property type="match status" value="1"/>
</dbReference>
<dbReference type="RefSeq" id="WP_062420500.1">
    <property type="nucleotide sequence ID" value="NZ_BBYA01000002.1"/>
</dbReference>
<dbReference type="PANTHER" id="PTHR32089">
    <property type="entry name" value="METHYL-ACCEPTING CHEMOTAXIS PROTEIN MCPB"/>
    <property type="match status" value="1"/>
</dbReference>
<dbReference type="AlphaFoldDB" id="A0A0P6X9J5"/>
<evidence type="ECO:0000256" key="10">
    <source>
        <dbReference type="SAM" id="Phobius"/>
    </source>
</evidence>
<dbReference type="SUPFAM" id="SSF158472">
    <property type="entry name" value="HAMP domain-like"/>
    <property type="match status" value="1"/>
</dbReference>
<dbReference type="GO" id="GO:0005886">
    <property type="term" value="C:plasma membrane"/>
    <property type="evidence" value="ECO:0007669"/>
    <property type="project" value="UniProtKB-SubCell"/>
</dbReference>
<keyword evidence="4 10" id="KW-0812">Transmembrane</keyword>
<evidence type="ECO:0000259" key="11">
    <source>
        <dbReference type="PROSITE" id="PS50111"/>
    </source>
</evidence>
<keyword evidence="2" id="KW-1003">Cell membrane</keyword>
<dbReference type="Gene3D" id="6.10.340.10">
    <property type="match status" value="1"/>
</dbReference>
<dbReference type="InterPro" id="IPR033479">
    <property type="entry name" value="dCache_1"/>
</dbReference>
<evidence type="ECO:0000256" key="3">
    <source>
        <dbReference type="ARBA" id="ARBA00022500"/>
    </source>
</evidence>
<evidence type="ECO:0000256" key="4">
    <source>
        <dbReference type="ARBA" id="ARBA00022692"/>
    </source>
</evidence>